<proteinExistence type="predicted"/>
<accession>A0A2G7G8G7</accession>
<gene>
    <name evidence="2" type="ORF">AARAC_011160</name>
</gene>
<evidence type="ECO:0000313" key="3">
    <source>
        <dbReference type="Proteomes" id="UP000231358"/>
    </source>
</evidence>
<evidence type="ECO:0000256" key="1">
    <source>
        <dbReference type="SAM" id="MobiDB-lite"/>
    </source>
</evidence>
<dbReference type="Proteomes" id="UP000231358">
    <property type="component" value="Unassembled WGS sequence"/>
</dbReference>
<sequence length="107" mass="11753">MTYHPLWHPLSPKAWVAKPMPYVSKMINQQPGIEIDPSGDNSESLEMGEGEEQRRVNGVEMETMGSESGGGAKEEKSKSPVVHVPGNTEALPEGLPTENSERIPKVW</sequence>
<dbReference type="AlphaFoldDB" id="A0A2G7G8G7"/>
<feature type="region of interest" description="Disordered" evidence="1">
    <location>
        <begin position="31"/>
        <end position="107"/>
    </location>
</feature>
<organism evidence="2 3">
    <name type="scientific">Aspergillus arachidicola</name>
    <dbReference type="NCBI Taxonomy" id="656916"/>
    <lineage>
        <taxon>Eukaryota</taxon>
        <taxon>Fungi</taxon>
        <taxon>Dikarya</taxon>
        <taxon>Ascomycota</taxon>
        <taxon>Pezizomycotina</taxon>
        <taxon>Eurotiomycetes</taxon>
        <taxon>Eurotiomycetidae</taxon>
        <taxon>Eurotiales</taxon>
        <taxon>Aspergillaceae</taxon>
        <taxon>Aspergillus</taxon>
        <taxon>Aspergillus subgen. Circumdati</taxon>
    </lineage>
</organism>
<evidence type="ECO:0000313" key="2">
    <source>
        <dbReference type="EMBL" id="PIG89133.1"/>
    </source>
</evidence>
<comment type="caution">
    <text evidence="2">The sequence shown here is derived from an EMBL/GenBank/DDBJ whole genome shotgun (WGS) entry which is preliminary data.</text>
</comment>
<protein>
    <submittedName>
        <fullName evidence="2">Uncharacterized protein</fullName>
    </submittedName>
</protein>
<dbReference type="EMBL" id="NEXV01000076">
    <property type="protein sequence ID" value="PIG89133.1"/>
    <property type="molecule type" value="Genomic_DNA"/>
</dbReference>
<name>A0A2G7G8G7_9EURO</name>
<reference evidence="2 3" key="1">
    <citation type="submission" date="2017-05" db="EMBL/GenBank/DDBJ databases">
        <title>Genome sequence for an aflatoxigenic pathogen of Argentinian peanut, Aspergillus arachidicola.</title>
        <authorList>
            <person name="Moore G."/>
            <person name="Beltz S.B."/>
            <person name="Mack B.M."/>
        </authorList>
    </citation>
    <scope>NUCLEOTIDE SEQUENCE [LARGE SCALE GENOMIC DNA]</scope>
    <source>
        <strain evidence="2 3">CBS 117610</strain>
    </source>
</reference>
<keyword evidence="3" id="KW-1185">Reference proteome</keyword>